<evidence type="ECO:0000313" key="17">
    <source>
        <dbReference type="Proteomes" id="UP000276864"/>
    </source>
</evidence>
<dbReference type="EC" id="3.1.1.74" evidence="3"/>
<dbReference type="Proteomes" id="UP000276864">
    <property type="component" value="Unassembled WGS sequence"/>
</dbReference>
<dbReference type="GO" id="GO:0050525">
    <property type="term" value="F:cutinase activity"/>
    <property type="evidence" value="ECO:0007669"/>
    <property type="project" value="UniProtKB-EC"/>
</dbReference>
<comment type="caution">
    <text evidence="14">The sequence shown here is derived from an EMBL/GenBank/DDBJ whole genome shotgun (WGS) entry which is preliminary data.</text>
</comment>
<keyword evidence="6 13" id="KW-0732">Signal</keyword>
<dbReference type="InterPro" id="IPR000675">
    <property type="entry name" value="Cutinase/axe"/>
</dbReference>
<dbReference type="InterPro" id="IPR029058">
    <property type="entry name" value="AB_hydrolase_fold"/>
</dbReference>
<dbReference type="PRINTS" id="PR00129">
    <property type="entry name" value="CUTINASE"/>
</dbReference>
<evidence type="ECO:0000256" key="12">
    <source>
        <dbReference type="SAM" id="MobiDB-lite"/>
    </source>
</evidence>
<dbReference type="OrthoDB" id="2975078at2759"/>
<evidence type="ECO:0000256" key="7">
    <source>
        <dbReference type="ARBA" id="ARBA00022801"/>
    </source>
</evidence>
<keyword evidence="7" id="KW-0378">Hydrolase</keyword>
<comment type="similarity">
    <text evidence="2">Belongs to the cutinase family.</text>
</comment>
<evidence type="ECO:0000256" key="13">
    <source>
        <dbReference type="SAM" id="SignalP"/>
    </source>
</evidence>
<dbReference type="SUPFAM" id="SSF53474">
    <property type="entry name" value="alpha/beta-Hydrolases"/>
    <property type="match status" value="1"/>
</dbReference>
<feature type="active site" description="Proton donor/acceptor" evidence="10">
    <location>
        <position position="194"/>
    </location>
</feature>
<evidence type="ECO:0000256" key="3">
    <source>
        <dbReference type="ARBA" id="ARBA00013095"/>
    </source>
</evidence>
<keyword evidence="8 11" id="KW-1015">Disulfide bond</keyword>
<evidence type="ECO:0000313" key="16">
    <source>
        <dbReference type="Proteomes" id="UP000271337"/>
    </source>
</evidence>
<feature type="disulfide bond" evidence="11">
    <location>
        <begin position="176"/>
        <end position="183"/>
    </location>
</feature>
<dbReference type="PANTHER" id="PTHR48250">
    <property type="entry name" value="CUTINASE 2-RELATED"/>
    <property type="match status" value="1"/>
</dbReference>
<dbReference type="GO" id="GO:0005576">
    <property type="term" value="C:extracellular region"/>
    <property type="evidence" value="ECO:0007669"/>
    <property type="project" value="UniProtKB-SubCell"/>
</dbReference>
<evidence type="ECO:0000256" key="2">
    <source>
        <dbReference type="ARBA" id="ARBA00007534"/>
    </source>
</evidence>
<dbReference type="InterPro" id="IPR011150">
    <property type="entry name" value="Cutinase_monf"/>
</dbReference>
<keyword evidence="5" id="KW-0964">Secreted</keyword>
<evidence type="ECO:0000256" key="11">
    <source>
        <dbReference type="PIRSR" id="PIRSR611150-2"/>
    </source>
</evidence>
<evidence type="ECO:0000256" key="8">
    <source>
        <dbReference type="ARBA" id="ARBA00023157"/>
    </source>
</evidence>
<dbReference type="SMART" id="SM01110">
    <property type="entry name" value="Cutinase"/>
    <property type="match status" value="1"/>
</dbReference>
<evidence type="ECO:0000256" key="6">
    <source>
        <dbReference type="ARBA" id="ARBA00022729"/>
    </source>
</evidence>
<name>A0A3M6Z123_HORWE</name>
<feature type="active site" evidence="10">
    <location>
        <position position="180"/>
    </location>
</feature>
<feature type="chain" id="PRO_5044595411" description="cutinase" evidence="13">
    <location>
        <begin position="20"/>
        <end position="274"/>
    </location>
</feature>
<gene>
    <name evidence="15" type="ORF">D0866_11239</name>
    <name evidence="14" type="ORF">D0867_08861</name>
</gene>
<sequence>MKFSANLSYLVYAASVALAVPIEKRAGTSYSGGSTATDVADGVCAPVTFIFARGSTETGNMGSTVGPALAKALISALGSDGVAIQGVEYPASIESNISMGSEGGPEMAKLAQQALSNCPDTKIALSGYSQGATVTHYAVKSGGLDADNVSAVVLYGDPLYGQSVGDLPDSKLKEFCASGDGVCETGTFSISAAHLSYTSGSDISEGAEFIESNIGGSSGTSSSSEPSSTEPSSSTSSSTESTSSSGLGSFFGSSSNSGLSGLTGFKMSSETALQ</sequence>
<dbReference type="AlphaFoldDB" id="A0A3M6Z123"/>
<evidence type="ECO:0000256" key="4">
    <source>
        <dbReference type="ARBA" id="ARBA00022487"/>
    </source>
</evidence>
<dbReference type="VEuPathDB" id="FungiDB:BTJ68_12600"/>
<evidence type="ECO:0000313" key="15">
    <source>
        <dbReference type="EMBL" id="RMY25003.1"/>
    </source>
</evidence>
<dbReference type="Pfam" id="PF01083">
    <property type="entry name" value="Cutinase"/>
    <property type="match status" value="1"/>
</dbReference>
<dbReference type="EMBL" id="QWIL01001024">
    <property type="protein sequence ID" value="RMY08983.1"/>
    <property type="molecule type" value="Genomic_DNA"/>
</dbReference>
<dbReference type="EMBL" id="QWIM01001503">
    <property type="protein sequence ID" value="RMY25003.1"/>
    <property type="molecule type" value="Genomic_DNA"/>
</dbReference>
<comment type="subcellular location">
    <subcellularLocation>
        <location evidence="1">Secreted</location>
    </subcellularLocation>
</comment>
<feature type="signal peptide" evidence="13">
    <location>
        <begin position="1"/>
        <end position="19"/>
    </location>
</feature>
<feature type="region of interest" description="Disordered" evidence="12">
    <location>
        <begin position="211"/>
        <end position="274"/>
    </location>
</feature>
<comment type="catalytic activity">
    <reaction evidence="9">
        <text>cutin + H2O = cutin monomers.</text>
        <dbReference type="EC" id="3.1.1.74"/>
    </reaction>
</comment>
<feature type="active site" description="Nucleophile" evidence="10">
    <location>
        <position position="129"/>
    </location>
</feature>
<dbReference type="PANTHER" id="PTHR48250:SF3">
    <property type="entry name" value="CUTINASE 1-RELATED"/>
    <property type="match status" value="1"/>
</dbReference>
<keyword evidence="4" id="KW-0719">Serine esterase</keyword>
<evidence type="ECO:0000256" key="10">
    <source>
        <dbReference type="PIRSR" id="PIRSR611150-1"/>
    </source>
</evidence>
<evidence type="ECO:0000256" key="1">
    <source>
        <dbReference type="ARBA" id="ARBA00004613"/>
    </source>
</evidence>
<feature type="disulfide bond" evidence="11">
    <location>
        <begin position="44"/>
        <end position="118"/>
    </location>
</feature>
<proteinExistence type="inferred from homology"/>
<reference evidence="16 17" key="1">
    <citation type="journal article" date="2018" name="BMC Genomics">
        <title>Genomic evidence for intraspecific hybridization in a clonal and extremely halotolerant yeast.</title>
        <authorList>
            <person name="Gostincar C."/>
            <person name="Stajich J.E."/>
            <person name="Zupancic J."/>
            <person name="Zalar P."/>
            <person name="Gunde-Cimerman N."/>
        </authorList>
    </citation>
    <scope>NUCLEOTIDE SEQUENCE [LARGE SCALE GENOMIC DNA]</scope>
    <source>
        <strain evidence="15 17">EXF-6651</strain>
        <strain evidence="14 16">EXF-6669</strain>
    </source>
</reference>
<accession>A0A3M6Z123</accession>
<evidence type="ECO:0000256" key="5">
    <source>
        <dbReference type="ARBA" id="ARBA00022525"/>
    </source>
</evidence>
<feature type="compositionally biased region" description="Low complexity" evidence="12">
    <location>
        <begin position="219"/>
        <end position="265"/>
    </location>
</feature>
<protein>
    <recommendedName>
        <fullName evidence="3">cutinase</fullName>
        <ecNumber evidence="3">3.1.1.74</ecNumber>
    </recommendedName>
</protein>
<evidence type="ECO:0000313" key="14">
    <source>
        <dbReference type="EMBL" id="RMY08983.1"/>
    </source>
</evidence>
<dbReference type="GO" id="GO:0016052">
    <property type="term" value="P:carbohydrate catabolic process"/>
    <property type="evidence" value="ECO:0007669"/>
    <property type="project" value="TreeGrafter"/>
</dbReference>
<evidence type="ECO:0000256" key="9">
    <source>
        <dbReference type="ARBA" id="ARBA00034045"/>
    </source>
</evidence>
<organism evidence="14 16">
    <name type="scientific">Hortaea werneckii</name>
    <name type="common">Black yeast</name>
    <name type="synonym">Cladosporium werneckii</name>
    <dbReference type="NCBI Taxonomy" id="91943"/>
    <lineage>
        <taxon>Eukaryota</taxon>
        <taxon>Fungi</taxon>
        <taxon>Dikarya</taxon>
        <taxon>Ascomycota</taxon>
        <taxon>Pezizomycotina</taxon>
        <taxon>Dothideomycetes</taxon>
        <taxon>Dothideomycetidae</taxon>
        <taxon>Mycosphaerellales</taxon>
        <taxon>Teratosphaeriaceae</taxon>
        <taxon>Hortaea</taxon>
    </lineage>
</organism>
<dbReference type="Proteomes" id="UP000271337">
    <property type="component" value="Unassembled WGS sequence"/>
</dbReference>
<dbReference type="Gene3D" id="3.40.50.1820">
    <property type="entry name" value="alpha/beta hydrolase"/>
    <property type="match status" value="1"/>
</dbReference>